<dbReference type="GO" id="GO:0005886">
    <property type="term" value="C:plasma membrane"/>
    <property type="evidence" value="ECO:0007669"/>
    <property type="project" value="TreeGrafter"/>
</dbReference>
<keyword evidence="2 8" id="KW-0813">Transport</keyword>
<evidence type="ECO:0000256" key="3">
    <source>
        <dbReference type="ARBA" id="ARBA00022692"/>
    </source>
</evidence>
<evidence type="ECO:0000256" key="8">
    <source>
        <dbReference type="RuleBase" id="RU003857"/>
    </source>
</evidence>
<name>A0AAJ7SGX3_9ACAR</name>
<evidence type="ECO:0000256" key="9">
    <source>
        <dbReference type="SAM" id="Phobius"/>
    </source>
</evidence>
<dbReference type="PANTHER" id="PTHR11003">
    <property type="entry name" value="POTASSIUM CHANNEL, SUBFAMILY K"/>
    <property type="match status" value="1"/>
</dbReference>
<evidence type="ECO:0000256" key="2">
    <source>
        <dbReference type="ARBA" id="ARBA00022448"/>
    </source>
</evidence>
<feature type="transmembrane region" description="Helical" evidence="9">
    <location>
        <begin position="365"/>
        <end position="386"/>
    </location>
</feature>
<keyword evidence="3 8" id="KW-0812">Transmembrane</keyword>
<dbReference type="PANTHER" id="PTHR11003:SF352">
    <property type="entry name" value="BCDNA.GH04802-RELATED"/>
    <property type="match status" value="1"/>
</dbReference>
<keyword evidence="5 8" id="KW-0406">Ion transport</keyword>
<keyword evidence="6 9" id="KW-0472">Membrane</keyword>
<dbReference type="GO" id="GO:0030322">
    <property type="term" value="P:stabilization of membrane potential"/>
    <property type="evidence" value="ECO:0007669"/>
    <property type="project" value="TreeGrafter"/>
</dbReference>
<accession>A0AAJ7SGX3</accession>
<evidence type="ECO:0000313" key="12">
    <source>
        <dbReference type="RefSeq" id="XP_028968274.1"/>
    </source>
</evidence>
<evidence type="ECO:0000259" key="10">
    <source>
        <dbReference type="Pfam" id="PF07885"/>
    </source>
</evidence>
<comment type="similarity">
    <text evidence="8">Belongs to the two pore domain potassium channel (TC 1.A.1.8) family.</text>
</comment>
<dbReference type="InterPro" id="IPR013099">
    <property type="entry name" value="K_chnl_dom"/>
</dbReference>
<sequence>MPAASNNHRCSSRIHSNRKRGGCFVCFRRFAAFLFSHVGLCGLVVGYSILGAFTFRFLEAPHEVERAGTVIRLRDETVSRLWEITDRYNVLYRDNWTVEVSKEMVHFQQRLIEAVKDGYDGKPNVRRWSLSGAFLYSLTVITTIGYGEIAPRTGLGKVVTVLYAIFGIPLMLLYLANIGDILARAFRFTYGKMCTCSRRSPDRQDIPLPAVGYGPHNSSSLHRMNHNSNYASSYRMNHYSAEPPIEKSDVRLHPLDLNLTQAEIDDLEDLNTCRISKCIIRSPAFDHLRPSTAAVRFEENDRVSIPISLCLFIMIAYISGGAVLFSLWEDWGFLEAAYFCFVTLSTIGFGDFVPGVSDTDSQEKLVICSLYLLVGMVLIAMCFTLMQEEVVHKVRRLGKRLGLFRKETSCGSCHQLHEVYPPPPPPLPHADLQELTGLTAPIPPPMREPGSDYTW</sequence>
<gene>
    <name evidence="12" type="primary">LOC100907151</name>
</gene>
<feature type="transmembrane region" description="Helical" evidence="9">
    <location>
        <begin position="128"/>
        <end position="149"/>
    </location>
</feature>
<dbReference type="InterPro" id="IPR003280">
    <property type="entry name" value="2pore_dom_K_chnl"/>
</dbReference>
<organism evidence="11 12">
    <name type="scientific">Galendromus occidentalis</name>
    <name type="common">western predatory mite</name>
    <dbReference type="NCBI Taxonomy" id="34638"/>
    <lineage>
        <taxon>Eukaryota</taxon>
        <taxon>Metazoa</taxon>
        <taxon>Ecdysozoa</taxon>
        <taxon>Arthropoda</taxon>
        <taxon>Chelicerata</taxon>
        <taxon>Arachnida</taxon>
        <taxon>Acari</taxon>
        <taxon>Parasitiformes</taxon>
        <taxon>Mesostigmata</taxon>
        <taxon>Gamasina</taxon>
        <taxon>Phytoseioidea</taxon>
        <taxon>Phytoseiidae</taxon>
        <taxon>Typhlodrominae</taxon>
        <taxon>Galendromus</taxon>
    </lineage>
</organism>
<dbReference type="AlphaFoldDB" id="A0AAJ7SGX3"/>
<dbReference type="GO" id="GO:0015271">
    <property type="term" value="F:outward rectifier potassium channel activity"/>
    <property type="evidence" value="ECO:0007669"/>
    <property type="project" value="TreeGrafter"/>
</dbReference>
<dbReference type="GO" id="GO:0022841">
    <property type="term" value="F:potassium ion leak channel activity"/>
    <property type="evidence" value="ECO:0007669"/>
    <property type="project" value="TreeGrafter"/>
</dbReference>
<dbReference type="PRINTS" id="PR01333">
    <property type="entry name" value="2POREKCHANEL"/>
</dbReference>
<protein>
    <submittedName>
        <fullName evidence="12">Potassium channel subfamily K member 18</fullName>
    </submittedName>
</protein>
<keyword evidence="4 9" id="KW-1133">Transmembrane helix</keyword>
<feature type="transmembrane region" description="Helical" evidence="9">
    <location>
        <begin position="305"/>
        <end position="325"/>
    </location>
</feature>
<dbReference type="Proteomes" id="UP000694867">
    <property type="component" value="Unplaced"/>
</dbReference>
<keyword evidence="7 8" id="KW-0407">Ion channel</keyword>
<dbReference type="SUPFAM" id="SSF81324">
    <property type="entry name" value="Voltage-gated potassium channels"/>
    <property type="match status" value="2"/>
</dbReference>
<reference evidence="12" key="1">
    <citation type="submission" date="2025-08" db="UniProtKB">
        <authorList>
            <consortium name="RefSeq"/>
        </authorList>
    </citation>
    <scope>IDENTIFICATION</scope>
</reference>
<evidence type="ECO:0000313" key="11">
    <source>
        <dbReference type="Proteomes" id="UP000694867"/>
    </source>
</evidence>
<feature type="domain" description="Potassium channel" evidence="10">
    <location>
        <begin position="313"/>
        <end position="390"/>
    </location>
</feature>
<evidence type="ECO:0000256" key="4">
    <source>
        <dbReference type="ARBA" id="ARBA00022989"/>
    </source>
</evidence>
<evidence type="ECO:0000256" key="7">
    <source>
        <dbReference type="ARBA" id="ARBA00023303"/>
    </source>
</evidence>
<dbReference type="RefSeq" id="XP_028968274.1">
    <property type="nucleotide sequence ID" value="XM_029112441.1"/>
</dbReference>
<proteinExistence type="inferred from homology"/>
<dbReference type="KEGG" id="goe:100907151"/>
<evidence type="ECO:0000256" key="5">
    <source>
        <dbReference type="ARBA" id="ARBA00023065"/>
    </source>
</evidence>
<dbReference type="Pfam" id="PF07885">
    <property type="entry name" value="Ion_trans_2"/>
    <property type="match status" value="2"/>
</dbReference>
<dbReference type="GeneID" id="100907151"/>
<keyword evidence="11" id="KW-1185">Reference proteome</keyword>
<dbReference type="Gene3D" id="1.10.287.70">
    <property type="match status" value="1"/>
</dbReference>
<feature type="domain" description="Potassium channel" evidence="10">
    <location>
        <begin position="124"/>
        <end position="183"/>
    </location>
</feature>
<evidence type="ECO:0000256" key="1">
    <source>
        <dbReference type="ARBA" id="ARBA00004141"/>
    </source>
</evidence>
<feature type="transmembrane region" description="Helical" evidence="9">
    <location>
        <begin position="30"/>
        <end position="50"/>
    </location>
</feature>
<feature type="transmembrane region" description="Helical" evidence="9">
    <location>
        <begin position="161"/>
        <end position="183"/>
    </location>
</feature>
<feature type="transmembrane region" description="Helical" evidence="9">
    <location>
        <begin position="331"/>
        <end position="353"/>
    </location>
</feature>
<evidence type="ECO:0000256" key="6">
    <source>
        <dbReference type="ARBA" id="ARBA00023136"/>
    </source>
</evidence>
<comment type="subcellular location">
    <subcellularLocation>
        <location evidence="1">Membrane</location>
        <topology evidence="1">Multi-pass membrane protein</topology>
    </subcellularLocation>
</comment>